<dbReference type="STRING" id="1133569.FD21_GL002066"/>
<dbReference type="InterPro" id="IPR044492">
    <property type="entry name" value="P_typ_ATPase_HD_dom"/>
</dbReference>
<reference evidence="17 18" key="1">
    <citation type="journal article" date="2015" name="Genome Announc.">
        <title>Expanding the biotechnology potential of lactobacilli through comparative genomics of 213 strains and associated genera.</title>
        <authorList>
            <person name="Sun Z."/>
            <person name="Harris H.M."/>
            <person name="McCann A."/>
            <person name="Guo C."/>
            <person name="Argimon S."/>
            <person name="Zhang W."/>
            <person name="Yang X."/>
            <person name="Jeffery I.B."/>
            <person name="Cooney J.C."/>
            <person name="Kagawa T.F."/>
            <person name="Liu W."/>
            <person name="Song Y."/>
            <person name="Salvetti E."/>
            <person name="Wrobel A."/>
            <person name="Rasinkangas P."/>
            <person name="Parkhill J."/>
            <person name="Rea M.C."/>
            <person name="O'Sullivan O."/>
            <person name="Ritari J."/>
            <person name="Douillard F.P."/>
            <person name="Paul Ross R."/>
            <person name="Yang R."/>
            <person name="Briner A.E."/>
            <person name="Felis G.E."/>
            <person name="de Vos W.M."/>
            <person name="Barrangou R."/>
            <person name="Klaenhammer T.R."/>
            <person name="Caufield P.W."/>
            <person name="Cui Y."/>
            <person name="Zhang H."/>
            <person name="O'Toole P.W."/>
        </authorList>
    </citation>
    <scope>NUCLEOTIDE SEQUENCE [LARGE SCALE GENOMIC DNA]</scope>
    <source>
        <strain evidence="17 18">DSM 20605</strain>
    </source>
</reference>
<dbReference type="SFLD" id="SFLDG00002">
    <property type="entry name" value="C1.7:_P-type_atpase_like"/>
    <property type="match status" value="1"/>
</dbReference>
<dbReference type="RefSeq" id="WP_010580844.1">
    <property type="nucleotide sequence ID" value="NZ_AHYZ01000128.1"/>
</dbReference>
<keyword evidence="8" id="KW-0813">Transport</keyword>
<evidence type="ECO:0000256" key="5">
    <source>
        <dbReference type="ARBA" id="ARBA00022692"/>
    </source>
</evidence>
<dbReference type="Gene3D" id="3.40.1110.10">
    <property type="entry name" value="Calcium-transporting ATPase, cytoplasmic domain N"/>
    <property type="match status" value="1"/>
</dbReference>
<keyword evidence="9 15" id="KW-0067">ATP-binding</keyword>
<dbReference type="PATRIC" id="fig|1133569.4.peg.2229"/>
<evidence type="ECO:0000256" key="13">
    <source>
        <dbReference type="ARBA" id="ARBA00023136"/>
    </source>
</evidence>
<dbReference type="InterPro" id="IPR001757">
    <property type="entry name" value="P_typ_ATPase"/>
</dbReference>
<dbReference type="InterPro" id="IPR023298">
    <property type="entry name" value="ATPase_P-typ_TM_dom_sf"/>
</dbReference>
<dbReference type="SUPFAM" id="SSF81653">
    <property type="entry name" value="Calcium ATPase, transduction domain A"/>
    <property type="match status" value="1"/>
</dbReference>
<dbReference type="GO" id="GO:0043682">
    <property type="term" value="F:P-type divalent copper transporter activity"/>
    <property type="evidence" value="ECO:0007669"/>
    <property type="project" value="TreeGrafter"/>
</dbReference>
<keyword evidence="8" id="KW-0187">Copper transport</keyword>
<dbReference type="InterPro" id="IPR023299">
    <property type="entry name" value="ATPase_P-typ_cyto_dom_N"/>
</dbReference>
<keyword evidence="7 15" id="KW-0547">Nucleotide-binding</keyword>
<evidence type="ECO:0000256" key="10">
    <source>
        <dbReference type="ARBA" id="ARBA00022967"/>
    </source>
</evidence>
<dbReference type="InterPro" id="IPR027256">
    <property type="entry name" value="P-typ_ATPase_IB"/>
</dbReference>
<dbReference type="NCBIfam" id="TIGR01525">
    <property type="entry name" value="ATPase-IB_hvy"/>
    <property type="match status" value="1"/>
</dbReference>
<evidence type="ECO:0000256" key="8">
    <source>
        <dbReference type="ARBA" id="ARBA00022796"/>
    </source>
</evidence>
<keyword evidence="6 15" id="KW-0479">Metal-binding</keyword>
<evidence type="ECO:0000256" key="14">
    <source>
        <dbReference type="ARBA" id="ARBA00049289"/>
    </source>
</evidence>
<keyword evidence="10" id="KW-1278">Translocase</keyword>
<proteinExistence type="inferred from homology"/>
<feature type="transmembrane region" description="Helical" evidence="15">
    <location>
        <begin position="585"/>
        <end position="608"/>
    </location>
</feature>
<keyword evidence="11 15" id="KW-1133">Transmembrane helix</keyword>
<evidence type="ECO:0000256" key="2">
    <source>
        <dbReference type="ARBA" id="ARBA00006024"/>
    </source>
</evidence>
<evidence type="ECO:0000256" key="7">
    <source>
        <dbReference type="ARBA" id="ARBA00022741"/>
    </source>
</evidence>
<evidence type="ECO:0000256" key="3">
    <source>
        <dbReference type="ARBA" id="ARBA00012517"/>
    </source>
</evidence>
<evidence type="ECO:0000313" key="18">
    <source>
        <dbReference type="Proteomes" id="UP000051576"/>
    </source>
</evidence>
<dbReference type="FunFam" id="2.70.150.10:FF:000020">
    <property type="entry name" value="Copper-exporting P-type ATPase A"/>
    <property type="match status" value="1"/>
</dbReference>
<dbReference type="PANTHER" id="PTHR43520:SF8">
    <property type="entry name" value="P-TYPE CU(+) TRANSPORTER"/>
    <property type="match status" value="1"/>
</dbReference>
<dbReference type="OrthoDB" id="9813266at2"/>
<keyword evidence="13 15" id="KW-0472">Membrane</keyword>
<evidence type="ECO:0000256" key="11">
    <source>
        <dbReference type="ARBA" id="ARBA00022989"/>
    </source>
</evidence>
<comment type="similarity">
    <text evidence="2 15">Belongs to the cation transport ATPase (P-type) (TC 3.A.3) family. Type IB subfamily.</text>
</comment>
<name>A0A0R2BYA8_9LACO</name>
<comment type="caution">
    <text evidence="17">The sequence shown here is derived from an EMBL/GenBank/DDBJ whole genome shotgun (WGS) entry which is preliminary data.</text>
</comment>
<dbReference type="InterPro" id="IPR023214">
    <property type="entry name" value="HAD_sf"/>
</dbReference>
<feature type="transmembrane region" description="Helical" evidence="15">
    <location>
        <begin position="65"/>
        <end position="87"/>
    </location>
</feature>
<dbReference type="EMBL" id="AYYX01000084">
    <property type="protein sequence ID" value="KRM84289.1"/>
    <property type="molecule type" value="Genomic_DNA"/>
</dbReference>
<dbReference type="GO" id="GO:0005524">
    <property type="term" value="F:ATP binding"/>
    <property type="evidence" value="ECO:0007669"/>
    <property type="project" value="UniProtKB-UniRule"/>
</dbReference>
<sequence length="649" mass="69041">MSITKRFVIGVIGSVPLLINMILGFFGRMLPGGVWTAFFCGSLVYWLSGISFLKTAIASFKNHHANMDTLVGLGTTIAYLYSVYAMFFSPKSTYFEAVAIVITLVLLGSLFEERMKSRASTAVKDLMGLQAKNAAVWRDGKFITVPLEQIKVGDLIQVKPGEKIPTDGVIKDGNSTINEAMVTGEAMPVAKHAGDPVIGATINTTGSFTFTATKVGQDTLLAQIAATVKQAQSSRAPIQRTVDKIANAFVPLVLIISILTFLIWYVFLDASVADALIFAVSVMIIACPCALGIATPTALMVGTGRSAKLGILMKSGQVLEAAHTIRTVVFDKTGTITVGKPQVTDIFTEKFSQQKVLQLAAGLEQFSEHPLAQAITTAARQQKIIPAAAKNFTSITGKGVKALIAGKQVFVGNQRLLQTFKISARLQAKAQSLQSAAKTVVFVGYEQEIIALLGIQDTPKTTSREAIADLKKIGIKTVMLTGDSRFVAQAIAKKVGIDQVIAEVLPADKAKQVKELDDQAPTAFVGDGINDAPALAAATIGIAMGSGTDIAIESGGIVLVKNDLLDVVTSLVLAKKTYDRILLNLFWAFIYNVIGIPIAAGLFSHFGLTLSPEIAGLAMALSSITVVLSSLLLNFVKLPTRKLVNHKLA</sequence>
<dbReference type="GO" id="GO:0016887">
    <property type="term" value="F:ATP hydrolysis activity"/>
    <property type="evidence" value="ECO:0007669"/>
    <property type="project" value="InterPro"/>
</dbReference>
<keyword evidence="18" id="KW-1185">Reference proteome</keyword>
<dbReference type="Proteomes" id="UP000051576">
    <property type="component" value="Unassembled WGS sequence"/>
</dbReference>
<dbReference type="Pfam" id="PF00122">
    <property type="entry name" value="E1-E2_ATPase"/>
    <property type="match status" value="1"/>
</dbReference>
<dbReference type="GO" id="GO:0140581">
    <property type="term" value="F:P-type monovalent copper transporter activity"/>
    <property type="evidence" value="ECO:0007669"/>
    <property type="project" value="UniProtKB-EC"/>
</dbReference>
<organism evidence="17 18">
    <name type="scientific">Liquorilactobacillus vini DSM 20605</name>
    <dbReference type="NCBI Taxonomy" id="1133569"/>
    <lineage>
        <taxon>Bacteria</taxon>
        <taxon>Bacillati</taxon>
        <taxon>Bacillota</taxon>
        <taxon>Bacilli</taxon>
        <taxon>Lactobacillales</taxon>
        <taxon>Lactobacillaceae</taxon>
        <taxon>Liquorilactobacillus</taxon>
    </lineage>
</organism>
<feature type="domain" description="P-type ATPase A" evidence="16">
    <location>
        <begin position="129"/>
        <end position="228"/>
    </location>
</feature>
<feature type="transmembrane region" description="Helical" evidence="15">
    <location>
        <begin position="33"/>
        <end position="53"/>
    </location>
</feature>
<evidence type="ECO:0000256" key="1">
    <source>
        <dbReference type="ARBA" id="ARBA00004651"/>
    </source>
</evidence>
<dbReference type="SFLD" id="SFLDF00027">
    <property type="entry name" value="p-type_atpase"/>
    <property type="match status" value="1"/>
</dbReference>
<dbReference type="eggNOG" id="COG2217">
    <property type="taxonomic scope" value="Bacteria"/>
</dbReference>
<dbReference type="CDD" id="cd02094">
    <property type="entry name" value="P-type_ATPase_Cu-like"/>
    <property type="match status" value="1"/>
</dbReference>
<keyword evidence="12" id="KW-0186">Copper</keyword>
<dbReference type="Gene3D" id="2.70.150.10">
    <property type="entry name" value="Calcium-transporting ATPase, cytoplasmic transduction domain A"/>
    <property type="match status" value="1"/>
</dbReference>
<evidence type="ECO:0000256" key="6">
    <source>
        <dbReference type="ARBA" id="ARBA00022723"/>
    </source>
</evidence>
<dbReference type="InterPro" id="IPR059000">
    <property type="entry name" value="ATPase_P-type_domA"/>
</dbReference>
<evidence type="ECO:0000259" key="16">
    <source>
        <dbReference type="Pfam" id="PF00122"/>
    </source>
</evidence>
<dbReference type="Pfam" id="PF00702">
    <property type="entry name" value="Hydrolase"/>
    <property type="match status" value="1"/>
</dbReference>
<accession>A0A0R2BYA8</accession>
<evidence type="ECO:0000256" key="4">
    <source>
        <dbReference type="ARBA" id="ARBA00022475"/>
    </source>
</evidence>
<dbReference type="Gene3D" id="3.40.50.1000">
    <property type="entry name" value="HAD superfamily/HAD-like"/>
    <property type="match status" value="1"/>
</dbReference>
<dbReference type="SFLD" id="SFLDS00003">
    <property type="entry name" value="Haloacid_Dehalogenase"/>
    <property type="match status" value="1"/>
</dbReference>
<dbReference type="GO" id="GO:0055070">
    <property type="term" value="P:copper ion homeostasis"/>
    <property type="evidence" value="ECO:0007669"/>
    <property type="project" value="TreeGrafter"/>
</dbReference>
<dbReference type="PROSITE" id="PS00154">
    <property type="entry name" value="ATPASE_E1_E2"/>
    <property type="match status" value="1"/>
</dbReference>
<dbReference type="InterPro" id="IPR036412">
    <property type="entry name" value="HAD-like_sf"/>
</dbReference>
<dbReference type="PANTHER" id="PTHR43520">
    <property type="entry name" value="ATP7, ISOFORM B"/>
    <property type="match status" value="1"/>
</dbReference>
<keyword evidence="8" id="KW-0406">Ion transport</keyword>
<comment type="catalytic activity">
    <reaction evidence="14">
        <text>Cu(+)(in) + ATP + H2O = Cu(+)(out) + ADP + phosphate + H(+)</text>
        <dbReference type="Rhea" id="RHEA:25792"/>
        <dbReference type="ChEBI" id="CHEBI:15377"/>
        <dbReference type="ChEBI" id="CHEBI:15378"/>
        <dbReference type="ChEBI" id="CHEBI:30616"/>
        <dbReference type="ChEBI" id="CHEBI:43474"/>
        <dbReference type="ChEBI" id="CHEBI:49552"/>
        <dbReference type="ChEBI" id="CHEBI:456216"/>
        <dbReference type="EC" id="7.2.2.8"/>
    </reaction>
</comment>
<evidence type="ECO:0000256" key="9">
    <source>
        <dbReference type="ARBA" id="ARBA00022840"/>
    </source>
</evidence>
<dbReference type="SUPFAM" id="SSF81665">
    <property type="entry name" value="Calcium ATPase, transmembrane domain M"/>
    <property type="match status" value="1"/>
</dbReference>
<feature type="transmembrane region" description="Helical" evidence="15">
    <location>
        <begin position="614"/>
        <end position="636"/>
    </location>
</feature>
<dbReference type="PROSITE" id="PS01229">
    <property type="entry name" value="COF_2"/>
    <property type="match status" value="1"/>
</dbReference>
<dbReference type="AlphaFoldDB" id="A0A0R2BYA8"/>
<keyword evidence="5 15" id="KW-0812">Transmembrane</keyword>
<dbReference type="GO" id="GO:0005507">
    <property type="term" value="F:copper ion binding"/>
    <property type="evidence" value="ECO:0007669"/>
    <property type="project" value="TreeGrafter"/>
</dbReference>
<feature type="transmembrane region" description="Helical" evidence="15">
    <location>
        <begin position="7"/>
        <end position="27"/>
    </location>
</feature>
<feature type="transmembrane region" description="Helical" evidence="15">
    <location>
        <begin position="245"/>
        <end position="267"/>
    </location>
</feature>
<evidence type="ECO:0000256" key="12">
    <source>
        <dbReference type="ARBA" id="ARBA00023008"/>
    </source>
</evidence>
<feature type="transmembrane region" description="Helical" evidence="15">
    <location>
        <begin position="93"/>
        <end position="111"/>
    </location>
</feature>
<dbReference type="GO" id="GO:0005886">
    <property type="term" value="C:plasma membrane"/>
    <property type="evidence" value="ECO:0007669"/>
    <property type="project" value="UniProtKB-SubCell"/>
</dbReference>
<feature type="transmembrane region" description="Helical" evidence="15">
    <location>
        <begin position="273"/>
        <end position="299"/>
    </location>
</feature>
<evidence type="ECO:0000256" key="15">
    <source>
        <dbReference type="RuleBase" id="RU362081"/>
    </source>
</evidence>
<dbReference type="PRINTS" id="PR00119">
    <property type="entry name" value="CATATPASE"/>
</dbReference>
<dbReference type="NCBIfam" id="TIGR01511">
    <property type="entry name" value="ATPase-IB1_Cu"/>
    <property type="match status" value="1"/>
</dbReference>
<dbReference type="InterPro" id="IPR008250">
    <property type="entry name" value="ATPase_P-typ_transduc_dom_A_sf"/>
</dbReference>
<evidence type="ECO:0000313" key="17">
    <source>
        <dbReference type="EMBL" id="KRM84289.1"/>
    </source>
</evidence>
<keyword evidence="4 15" id="KW-1003">Cell membrane</keyword>
<dbReference type="EC" id="7.2.2.8" evidence="3"/>
<dbReference type="PRINTS" id="PR00943">
    <property type="entry name" value="CUATPASE"/>
</dbReference>
<comment type="subcellular location">
    <subcellularLocation>
        <location evidence="1">Cell membrane</location>
        <topology evidence="1">Multi-pass membrane protein</topology>
    </subcellularLocation>
</comment>
<dbReference type="InterPro" id="IPR018303">
    <property type="entry name" value="ATPase_P-typ_P_site"/>
</dbReference>
<dbReference type="SUPFAM" id="SSF56784">
    <property type="entry name" value="HAD-like"/>
    <property type="match status" value="1"/>
</dbReference>
<dbReference type="NCBIfam" id="TIGR01494">
    <property type="entry name" value="ATPase_P-type"/>
    <property type="match status" value="1"/>
</dbReference>
<gene>
    <name evidence="17" type="ORF">FD21_GL002066</name>
</gene>
<protein>
    <recommendedName>
        <fullName evidence="3">P-type Cu(+) transporter</fullName>
        <ecNumber evidence="3">7.2.2.8</ecNumber>
    </recommendedName>
</protein>